<dbReference type="Pfam" id="PF17932">
    <property type="entry name" value="TetR_C_24"/>
    <property type="match status" value="1"/>
</dbReference>
<dbReference type="InterPro" id="IPR036271">
    <property type="entry name" value="Tet_transcr_reg_TetR-rel_C_sf"/>
</dbReference>
<dbReference type="Pfam" id="PF00440">
    <property type="entry name" value="TetR_N"/>
    <property type="match status" value="1"/>
</dbReference>
<feature type="domain" description="HTH tetR-type" evidence="4">
    <location>
        <begin position="25"/>
        <end position="85"/>
    </location>
</feature>
<evidence type="ECO:0000256" key="1">
    <source>
        <dbReference type="ARBA" id="ARBA00023125"/>
    </source>
</evidence>
<dbReference type="InterPro" id="IPR041490">
    <property type="entry name" value="KstR2_TetR_C"/>
</dbReference>
<reference evidence="5 6" key="1">
    <citation type="journal article" date="2016" name="PLoS ONE">
        <title>Complete Genome Sequence and Comparative Genomics of a Novel Myxobacterium Myxococcus hansupus.</title>
        <authorList>
            <person name="Sharma G."/>
            <person name="Narwani T."/>
            <person name="Subramanian S."/>
        </authorList>
    </citation>
    <scope>NUCLEOTIDE SEQUENCE [LARGE SCALE GENOMIC DNA]</scope>
    <source>
        <strain evidence="6">mixupus</strain>
    </source>
</reference>
<evidence type="ECO:0000313" key="6">
    <source>
        <dbReference type="Proteomes" id="UP000009026"/>
    </source>
</evidence>
<dbReference type="PROSITE" id="PS50977">
    <property type="entry name" value="HTH_TETR_2"/>
    <property type="match status" value="1"/>
</dbReference>
<evidence type="ECO:0000259" key="4">
    <source>
        <dbReference type="PROSITE" id="PS50977"/>
    </source>
</evidence>
<accession>A0A0H4X3P9</accession>
<evidence type="ECO:0000313" key="5">
    <source>
        <dbReference type="EMBL" id="AKQ70301.1"/>
    </source>
</evidence>
<evidence type="ECO:0000256" key="3">
    <source>
        <dbReference type="SAM" id="MobiDB-lite"/>
    </source>
</evidence>
<dbReference type="STRING" id="1297742.A176_007213"/>
<dbReference type="Proteomes" id="UP000009026">
    <property type="component" value="Chromosome"/>
</dbReference>
<dbReference type="RefSeq" id="WP_002639966.1">
    <property type="nucleotide sequence ID" value="NZ_CP012109.1"/>
</dbReference>
<gene>
    <name evidence="5" type="ORF">A176_007213</name>
</gene>
<dbReference type="GO" id="GO:0003700">
    <property type="term" value="F:DNA-binding transcription factor activity"/>
    <property type="evidence" value="ECO:0007669"/>
    <property type="project" value="TreeGrafter"/>
</dbReference>
<dbReference type="OrthoDB" id="8535430at2"/>
<feature type="DNA-binding region" description="H-T-H motif" evidence="2">
    <location>
        <begin position="48"/>
        <end position="67"/>
    </location>
</feature>
<dbReference type="EMBL" id="CP012109">
    <property type="protein sequence ID" value="AKQ70301.1"/>
    <property type="molecule type" value="Genomic_DNA"/>
</dbReference>
<dbReference type="KEGG" id="mym:A176_007213"/>
<dbReference type="SUPFAM" id="SSF48498">
    <property type="entry name" value="Tetracyclin repressor-like, C-terminal domain"/>
    <property type="match status" value="1"/>
</dbReference>
<sequence length="216" mass="23522">MSTPPRSRLRATDARLPLTTAAPPEGTRRRILETALQLFASRGYHDTSIRDLATALELRPSALYAHFAAKDHVLAELVRIGHEAHFEALETAFRDAQPTPVAQVRALVHAHTRVHAEHPQLAMVVNEEFYALSQELAAPAQVLRDRANAMLMDAILRGQAQGQFAPLHPAITAAAIVGMGSRIPHWFEPGGPIEVEALANTHAELALRMLGHASST</sequence>
<keyword evidence="1 2" id="KW-0238">DNA-binding</keyword>
<dbReference type="PATRIC" id="fig|1297742.4.peg.7332"/>
<dbReference type="SUPFAM" id="SSF46689">
    <property type="entry name" value="Homeodomain-like"/>
    <property type="match status" value="1"/>
</dbReference>
<name>A0A0H4X3P9_9BACT</name>
<dbReference type="Gene3D" id="1.10.357.10">
    <property type="entry name" value="Tetracycline Repressor, domain 2"/>
    <property type="match status" value="1"/>
</dbReference>
<dbReference type="eggNOG" id="COG1309">
    <property type="taxonomic scope" value="Bacteria"/>
</dbReference>
<evidence type="ECO:0000256" key="2">
    <source>
        <dbReference type="PROSITE-ProRule" id="PRU00335"/>
    </source>
</evidence>
<dbReference type="InterPro" id="IPR001647">
    <property type="entry name" value="HTH_TetR"/>
</dbReference>
<dbReference type="AlphaFoldDB" id="A0A0H4X3P9"/>
<dbReference type="InterPro" id="IPR009057">
    <property type="entry name" value="Homeodomain-like_sf"/>
</dbReference>
<feature type="region of interest" description="Disordered" evidence="3">
    <location>
        <begin position="1"/>
        <end position="25"/>
    </location>
</feature>
<dbReference type="PRINTS" id="PR00455">
    <property type="entry name" value="HTHTETR"/>
</dbReference>
<dbReference type="PANTHER" id="PTHR30055">
    <property type="entry name" value="HTH-TYPE TRANSCRIPTIONAL REGULATOR RUTR"/>
    <property type="match status" value="1"/>
</dbReference>
<proteinExistence type="predicted"/>
<dbReference type="PANTHER" id="PTHR30055:SF237">
    <property type="entry name" value="TRANSCRIPTIONAL REPRESSOR MCE3R"/>
    <property type="match status" value="1"/>
</dbReference>
<keyword evidence="6" id="KW-1185">Reference proteome</keyword>
<organism evidence="5 6">
    <name type="scientific">Pseudomyxococcus hansupus</name>
    <dbReference type="NCBI Taxonomy" id="1297742"/>
    <lineage>
        <taxon>Bacteria</taxon>
        <taxon>Pseudomonadati</taxon>
        <taxon>Myxococcota</taxon>
        <taxon>Myxococcia</taxon>
        <taxon>Myxococcales</taxon>
        <taxon>Cystobacterineae</taxon>
        <taxon>Myxococcaceae</taxon>
        <taxon>Pseudomyxococcus</taxon>
    </lineage>
</organism>
<dbReference type="InterPro" id="IPR050109">
    <property type="entry name" value="HTH-type_TetR-like_transc_reg"/>
</dbReference>
<protein>
    <submittedName>
        <fullName evidence="5">Regulatory protein, TetR</fullName>
    </submittedName>
</protein>
<dbReference type="GO" id="GO:0000976">
    <property type="term" value="F:transcription cis-regulatory region binding"/>
    <property type="evidence" value="ECO:0007669"/>
    <property type="project" value="TreeGrafter"/>
</dbReference>